<proteinExistence type="predicted"/>
<keyword evidence="10" id="KW-1185">Reference proteome</keyword>
<evidence type="ECO:0000256" key="5">
    <source>
        <dbReference type="ARBA" id="ARBA00023038"/>
    </source>
</evidence>
<evidence type="ECO:0000313" key="10">
    <source>
        <dbReference type="Proteomes" id="UP000287033"/>
    </source>
</evidence>
<dbReference type="Proteomes" id="UP000287033">
    <property type="component" value="Unassembled WGS sequence"/>
</dbReference>
<keyword evidence="5 6" id="KW-0440">LIM domain</keyword>
<gene>
    <name evidence="9" type="ORF">chiPu_0020281</name>
</gene>
<feature type="signal peptide" evidence="7">
    <location>
        <begin position="1"/>
        <end position="29"/>
    </location>
</feature>
<evidence type="ECO:0000256" key="6">
    <source>
        <dbReference type="PROSITE-ProRule" id="PRU00125"/>
    </source>
</evidence>
<dbReference type="SUPFAM" id="SSF57716">
    <property type="entry name" value="Glucocorticoid receptor-like (DNA-binding domain)"/>
    <property type="match status" value="3"/>
</dbReference>
<reference evidence="9 10" key="1">
    <citation type="journal article" date="2018" name="Nat. Ecol. Evol.">
        <title>Shark genomes provide insights into elasmobranch evolution and the origin of vertebrates.</title>
        <authorList>
            <person name="Hara Y"/>
            <person name="Yamaguchi K"/>
            <person name="Onimaru K"/>
            <person name="Kadota M"/>
            <person name="Koyanagi M"/>
            <person name="Keeley SD"/>
            <person name="Tatsumi K"/>
            <person name="Tanaka K"/>
            <person name="Motone F"/>
            <person name="Kageyama Y"/>
            <person name="Nozu R"/>
            <person name="Adachi N"/>
            <person name="Nishimura O"/>
            <person name="Nakagawa R"/>
            <person name="Tanegashima C"/>
            <person name="Kiyatake I"/>
            <person name="Matsumoto R"/>
            <person name="Murakumo K"/>
            <person name="Nishida K"/>
            <person name="Terakita A"/>
            <person name="Kuratani S"/>
            <person name="Sato K"/>
            <person name="Hyodo S Kuraku.S."/>
        </authorList>
    </citation>
    <scope>NUCLEOTIDE SEQUENCE [LARGE SCALE GENOMIC DNA]</scope>
</reference>
<dbReference type="InterPro" id="IPR042997">
    <property type="entry name" value="Fhl1"/>
</dbReference>
<accession>A0A401RUL8</accession>
<dbReference type="GO" id="GO:0008270">
    <property type="term" value="F:zinc ion binding"/>
    <property type="evidence" value="ECO:0007669"/>
    <property type="project" value="UniProtKB-KW"/>
</dbReference>
<dbReference type="OrthoDB" id="1112565at2759"/>
<keyword evidence="1 6" id="KW-0479">Metal-binding</keyword>
<dbReference type="InterPro" id="IPR001781">
    <property type="entry name" value="Znf_LIM"/>
</dbReference>
<evidence type="ECO:0000256" key="1">
    <source>
        <dbReference type="ARBA" id="ARBA00022723"/>
    </source>
</evidence>
<keyword evidence="4 6" id="KW-0862">Zinc</keyword>
<feature type="domain" description="LIM zinc-binding" evidence="8">
    <location>
        <begin position="82"/>
        <end position="141"/>
    </location>
</feature>
<dbReference type="Pfam" id="PF00412">
    <property type="entry name" value="LIM"/>
    <property type="match status" value="3"/>
</dbReference>
<evidence type="ECO:0000313" key="9">
    <source>
        <dbReference type="EMBL" id="GCC21806.1"/>
    </source>
</evidence>
<name>A0A401RUL8_CHIPU</name>
<dbReference type="Gene3D" id="2.10.110.10">
    <property type="entry name" value="Cysteine Rich Protein"/>
    <property type="match status" value="3"/>
</dbReference>
<feature type="chain" id="PRO_5018964808" description="LIM zinc-binding domain-containing protein" evidence="7">
    <location>
        <begin position="30"/>
        <end position="201"/>
    </location>
</feature>
<dbReference type="GO" id="GO:0007517">
    <property type="term" value="P:muscle organ development"/>
    <property type="evidence" value="ECO:0007669"/>
    <property type="project" value="InterPro"/>
</dbReference>
<dbReference type="FunFam" id="2.10.110.10:FF:000072">
    <property type="entry name" value="Four and a half LIM domains protein 1"/>
    <property type="match status" value="1"/>
</dbReference>
<dbReference type="PROSITE" id="PS00478">
    <property type="entry name" value="LIM_DOMAIN_1"/>
    <property type="match status" value="1"/>
</dbReference>
<comment type="caution">
    <text evidence="9">The sequence shown here is derived from an EMBL/GenBank/DDBJ whole genome shotgun (WGS) entry which is preliminary data.</text>
</comment>
<dbReference type="STRING" id="137246.A0A401RUL8"/>
<dbReference type="FunFam" id="2.10.110.10:FF:000013">
    <property type="entry name" value="Four and a half LIM domains 1"/>
    <property type="match status" value="1"/>
</dbReference>
<dbReference type="EMBL" id="BEZZ01002492">
    <property type="protein sequence ID" value="GCC21806.1"/>
    <property type="molecule type" value="Genomic_DNA"/>
</dbReference>
<dbReference type="PANTHER" id="PTHR47029">
    <property type="entry name" value="FOUR AND A HALF LIM DOMAINS PROTEIN 1"/>
    <property type="match status" value="1"/>
</dbReference>
<evidence type="ECO:0000256" key="7">
    <source>
        <dbReference type="SAM" id="SignalP"/>
    </source>
</evidence>
<dbReference type="PROSITE" id="PS50023">
    <property type="entry name" value="LIM_DOMAIN_2"/>
    <property type="match status" value="2"/>
</dbReference>
<dbReference type="SMART" id="SM00132">
    <property type="entry name" value="LIM"/>
    <property type="match status" value="3"/>
</dbReference>
<evidence type="ECO:0000259" key="8">
    <source>
        <dbReference type="PROSITE" id="PS50023"/>
    </source>
</evidence>
<dbReference type="GO" id="GO:0044325">
    <property type="term" value="F:transmembrane transporter binding"/>
    <property type="evidence" value="ECO:0007669"/>
    <property type="project" value="TreeGrafter"/>
</dbReference>
<evidence type="ECO:0000256" key="3">
    <source>
        <dbReference type="ARBA" id="ARBA00022771"/>
    </source>
</evidence>
<dbReference type="AlphaFoldDB" id="A0A401RUL8"/>
<keyword evidence="7" id="KW-0732">Signal</keyword>
<dbReference type="PANTHER" id="PTHR47029:SF2">
    <property type="entry name" value="FOUR AND A HALF LIM DOMAINS PROTEIN 1"/>
    <property type="match status" value="1"/>
</dbReference>
<organism evidence="9 10">
    <name type="scientific">Chiloscyllium punctatum</name>
    <name type="common">Brownbanded bambooshark</name>
    <name type="synonym">Hemiscyllium punctatum</name>
    <dbReference type="NCBI Taxonomy" id="137246"/>
    <lineage>
        <taxon>Eukaryota</taxon>
        <taxon>Metazoa</taxon>
        <taxon>Chordata</taxon>
        <taxon>Craniata</taxon>
        <taxon>Vertebrata</taxon>
        <taxon>Chondrichthyes</taxon>
        <taxon>Elasmobranchii</taxon>
        <taxon>Galeomorphii</taxon>
        <taxon>Galeoidea</taxon>
        <taxon>Orectolobiformes</taxon>
        <taxon>Hemiscylliidae</taxon>
        <taxon>Chiloscyllium</taxon>
    </lineage>
</organism>
<feature type="domain" description="LIM zinc-binding" evidence="8">
    <location>
        <begin position="144"/>
        <end position="201"/>
    </location>
</feature>
<protein>
    <recommendedName>
        <fullName evidence="8">LIM zinc-binding domain-containing protein</fullName>
    </recommendedName>
</protein>
<keyword evidence="3" id="KW-0863">Zinc-finger</keyword>
<evidence type="ECO:0000256" key="2">
    <source>
        <dbReference type="ARBA" id="ARBA00022737"/>
    </source>
</evidence>
<sequence>MCGCVCGGRCGRLWAEGQWTIIIFSPTLSLCVGTKSFEYGGSHWHERCFTCSRCLKEIGTASFVPKGDEIYCISCNEKKFSKHCVHCRKAITSGGLTYRDEPWHTECFVCKTCRKQLGGQRFTAHENFLYCVDCYSNFIAKKCGVCHKPVTGFGGAEVVTYEDRQWHSNCFKCKKCYSSLINKRFVTHNRDVYCPDCAKSL</sequence>
<keyword evidence="2" id="KW-0677">Repeat</keyword>
<dbReference type="OMA" id="SHWHERC"/>
<evidence type="ECO:0000256" key="4">
    <source>
        <dbReference type="ARBA" id="ARBA00022833"/>
    </source>
</evidence>